<dbReference type="Proteomes" id="UP001057753">
    <property type="component" value="Unassembled WGS sequence"/>
</dbReference>
<dbReference type="GO" id="GO:0045936">
    <property type="term" value="P:negative regulation of phosphate metabolic process"/>
    <property type="evidence" value="ECO:0007669"/>
    <property type="project" value="InterPro"/>
</dbReference>
<evidence type="ECO:0000256" key="3">
    <source>
        <dbReference type="ARBA" id="ARBA00011738"/>
    </source>
</evidence>
<evidence type="ECO:0000256" key="5">
    <source>
        <dbReference type="ARBA" id="ARBA00022490"/>
    </source>
</evidence>
<organism evidence="9 10">
    <name type="scientific">Salipaludibacillus agaradhaerens</name>
    <name type="common">Bacillus agaradhaerens</name>
    <dbReference type="NCBI Taxonomy" id="76935"/>
    <lineage>
        <taxon>Bacteria</taxon>
        <taxon>Bacillati</taxon>
        <taxon>Bacillota</taxon>
        <taxon>Bacilli</taxon>
        <taxon>Bacillales</taxon>
        <taxon>Bacillaceae</taxon>
    </lineage>
</organism>
<evidence type="ECO:0000313" key="10">
    <source>
        <dbReference type="Proteomes" id="UP001057753"/>
    </source>
</evidence>
<dbReference type="PANTHER" id="PTHR42930:SF3">
    <property type="entry name" value="PHOSPHATE-SPECIFIC TRANSPORT SYSTEM ACCESSORY PROTEIN PHOU"/>
    <property type="match status" value="1"/>
</dbReference>
<reference evidence="9" key="1">
    <citation type="submission" date="2020-06" db="EMBL/GenBank/DDBJ databases">
        <title>Insight into the genomes of haloalkaliphilic bacilli from Kenyan soda lakes.</title>
        <authorList>
            <person name="Mwirichia R."/>
            <person name="Villamizar G.C."/>
            <person name="Poehlein A."/>
            <person name="Mugweru J."/>
            <person name="Kipnyargis A."/>
            <person name="Kiplimo D."/>
            <person name="Orwa P."/>
            <person name="Daniel R."/>
        </authorList>
    </citation>
    <scope>NUCLEOTIDE SEQUENCE</scope>
    <source>
        <strain evidence="9">B1096_S55</strain>
    </source>
</reference>
<dbReference type="InterPro" id="IPR026022">
    <property type="entry name" value="PhoU_dom"/>
</dbReference>
<dbReference type="GO" id="GO:0030643">
    <property type="term" value="P:intracellular phosphate ion homeostasis"/>
    <property type="evidence" value="ECO:0007669"/>
    <property type="project" value="InterPro"/>
</dbReference>
<keyword evidence="10" id="KW-1185">Reference proteome</keyword>
<dbReference type="EMBL" id="JABXYM010000001">
    <property type="protein sequence ID" value="MCR6095681.1"/>
    <property type="molecule type" value="Genomic_DNA"/>
</dbReference>
<comment type="subcellular location">
    <subcellularLocation>
        <location evidence="1 7">Cytoplasm</location>
    </subcellularLocation>
</comment>
<dbReference type="PIRSF" id="PIRSF003107">
    <property type="entry name" value="PhoU"/>
    <property type="match status" value="1"/>
</dbReference>
<evidence type="ECO:0000256" key="2">
    <source>
        <dbReference type="ARBA" id="ARBA00008107"/>
    </source>
</evidence>
<keyword evidence="5 7" id="KW-0963">Cytoplasm</keyword>
<evidence type="ECO:0000256" key="6">
    <source>
        <dbReference type="ARBA" id="ARBA00022592"/>
    </source>
</evidence>
<comment type="subunit">
    <text evidence="3 7">Homodimer.</text>
</comment>
<dbReference type="GO" id="GO:0005737">
    <property type="term" value="C:cytoplasm"/>
    <property type="evidence" value="ECO:0007669"/>
    <property type="project" value="UniProtKB-SubCell"/>
</dbReference>
<protein>
    <recommendedName>
        <fullName evidence="7">Phosphate-specific transport system accessory protein PhoU</fullName>
    </recommendedName>
</protein>
<sequence>MPTRETFETNLAELKEDIMFLGTMVEKAFEATIDAVVHADEGKFDDIISNDKYINELELEINEKATLLIAKQQPVASDLRKIIVTLKVSSDLERMGDLTVDMAKAAKRIEDREKVDNYMEDLLAMAEKAQDMLRKVLAAYRASDVIKAQLIASLDDEIDAAYGDFVQSIFKMAIAGHDSPEYITQMAFISRYIERIADYSTNIAEWIVYEVNGQRFDLN</sequence>
<proteinExistence type="inferred from homology"/>
<evidence type="ECO:0000256" key="1">
    <source>
        <dbReference type="ARBA" id="ARBA00004496"/>
    </source>
</evidence>
<dbReference type="InterPro" id="IPR028366">
    <property type="entry name" value="PhoU"/>
</dbReference>
<keyword evidence="6 7" id="KW-0592">Phosphate transport</keyword>
<dbReference type="SUPFAM" id="SSF109755">
    <property type="entry name" value="PhoU-like"/>
    <property type="match status" value="1"/>
</dbReference>
<dbReference type="RefSeq" id="WP_257820436.1">
    <property type="nucleotide sequence ID" value="NZ_JABXYM010000001.1"/>
</dbReference>
<dbReference type="InterPro" id="IPR038078">
    <property type="entry name" value="PhoU-like_sf"/>
</dbReference>
<dbReference type="PANTHER" id="PTHR42930">
    <property type="entry name" value="PHOSPHATE-SPECIFIC TRANSPORT SYSTEM ACCESSORY PROTEIN PHOU"/>
    <property type="match status" value="1"/>
</dbReference>
<dbReference type="NCBIfam" id="TIGR02135">
    <property type="entry name" value="phoU_full"/>
    <property type="match status" value="1"/>
</dbReference>
<dbReference type="GO" id="GO:0006817">
    <property type="term" value="P:phosphate ion transport"/>
    <property type="evidence" value="ECO:0007669"/>
    <property type="project" value="UniProtKB-KW"/>
</dbReference>
<feature type="domain" description="PhoU" evidence="8">
    <location>
        <begin position="123"/>
        <end position="207"/>
    </location>
</feature>
<dbReference type="FunFam" id="1.20.58.220:FF:000004">
    <property type="entry name" value="Phosphate-specific transport system accessory protein PhoU"/>
    <property type="match status" value="1"/>
</dbReference>
<feature type="domain" description="PhoU" evidence="8">
    <location>
        <begin position="21"/>
        <end position="105"/>
    </location>
</feature>
<evidence type="ECO:0000256" key="7">
    <source>
        <dbReference type="PIRNR" id="PIRNR003107"/>
    </source>
</evidence>
<gene>
    <name evidence="9" type="primary">phoU</name>
    <name evidence="9" type="ORF">HXA33_03920</name>
</gene>
<evidence type="ECO:0000313" key="9">
    <source>
        <dbReference type="EMBL" id="MCR6095681.1"/>
    </source>
</evidence>
<comment type="function">
    <text evidence="7">Plays a role in the regulation of phosphate uptake.</text>
</comment>
<accession>A0A9Q4B050</accession>
<evidence type="ECO:0000259" key="8">
    <source>
        <dbReference type="Pfam" id="PF01895"/>
    </source>
</evidence>
<dbReference type="AlphaFoldDB" id="A0A9Q4B050"/>
<comment type="caution">
    <text evidence="9">The sequence shown here is derived from an EMBL/GenBank/DDBJ whole genome shotgun (WGS) entry which is preliminary data.</text>
</comment>
<dbReference type="Gene3D" id="1.20.58.220">
    <property type="entry name" value="Phosphate transport system protein phou homolog 2, domain 2"/>
    <property type="match status" value="1"/>
</dbReference>
<comment type="similarity">
    <text evidence="2 7">Belongs to the PhoU family.</text>
</comment>
<name>A0A9Q4B050_SALAG</name>
<dbReference type="Pfam" id="PF01895">
    <property type="entry name" value="PhoU"/>
    <property type="match status" value="2"/>
</dbReference>
<evidence type="ECO:0000256" key="4">
    <source>
        <dbReference type="ARBA" id="ARBA00022448"/>
    </source>
</evidence>
<keyword evidence="4 7" id="KW-0813">Transport</keyword>